<accession>A0A146KHW4</accession>
<feature type="coiled-coil region" evidence="1">
    <location>
        <begin position="1067"/>
        <end position="1118"/>
    </location>
</feature>
<gene>
    <name evidence="3" type="ORF">TPC1_12152</name>
</gene>
<feature type="region of interest" description="Disordered" evidence="2">
    <location>
        <begin position="1009"/>
        <end position="1033"/>
    </location>
</feature>
<name>A0A146KHW4_9EUKA</name>
<feature type="region of interest" description="Disordered" evidence="2">
    <location>
        <begin position="1218"/>
        <end position="1239"/>
    </location>
</feature>
<feature type="compositionally biased region" description="Basic and acidic residues" evidence="2">
    <location>
        <begin position="750"/>
        <end position="766"/>
    </location>
</feature>
<feature type="compositionally biased region" description="Polar residues" evidence="2">
    <location>
        <begin position="1226"/>
        <end position="1239"/>
    </location>
</feature>
<feature type="compositionally biased region" description="Basic and acidic residues" evidence="2">
    <location>
        <begin position="687"/>
        <end position="697"/>
    </location>
</feature>
<evidence type="ECO:0000313" key="3">
    <source>
        <dbReference type="EMBL" id="JAP94991.1"/>
    </source>
</evidence>
<sequence>LFFSQLLKIATNQQVPAHYSVSVSFFNTKSRHFDLISMPSKFGSEFLLAIQNLRLEQEYKLGIQFSKSDKKEFEISHTFQSSDKFGLSRNGIEIQYIPYSGSEQIYQYEVQPAQIYLNDRPLIQKYNPFLIVENAAIPLQPTGQLFINGNQQLHMKQTVLMYNTPFPFPTQPVQLNQSQELKHPHFQSQIFKLINLMASYKAPKYGESFEPLFGQFLQLVYPQQITIQNDQLEHKLKDFIALSRQFASKEPNFRIEAAHLSIHQQKFQLTALGKLTGCFIQNSQQKIQLKKKMNLAMQVVLKDSENDILRLPMLPGEYFIGQAKLTLDTLQPKEKTILNSQLIKSTEFEDQKPVLEFSPVKILSVESQINDFNQSNQVEVDVQHISVSPSRLAKSQKVFQQQNDDLDVKALEINIAKSPTRKTQHLQLLNSSVNNEDRQILHFQNQSNQSEIKENPLKLSRHVEKLEKQHLSELQNNEAEEEFYEQLKENVAEQEVTDNVQDKQQSEPKQSNQEEDDFDQSYTLKQEAQTDGKRKSEPKEDSNQKEAEDQFYSQIKQEVASKQTEAVAKQEPDLMSVITKQESPKDKLVQSVGESKQQQKSLLEIIQKQNNDQHINNQQIPKEEAVETTKPLMQIIDQHEYNESNEPQPFDLNKNEKISDPQSETVNSPNNPSLQQTLTQPAQTDQNMKEKTPEKKLLQISEQPLLNESQTRQQIQHAILPSELSDSRQIGQKEIANENNQNESPNWEIEDQKEIEELHQKSKSPESSESEYYSESDEPKPWLTVDETKLVVSDDQQPKVPEPKTEQIVQQSPTKPKQSSPLRNRHNLSDLSEKPAFKTPRNAKTPLKLPQRLNQLTPRQDKNKQSEETTVKVKQEIKVDEIQKNKAIDIEEESESTSEPQQKPLLVKLPKKTAQNQKITLEKLQTPLQKPSNQKIQSSQPQLPQKQNLQPQQIQNFEAKNGSEDSPARSCSSSGHEEEIQTEIMVKSDSGQQTDFADQNVQIAQHVEAKNQVTKAEEPIIADQSSEHSVEEHLMNSVEHYSPTELMTERMRHQELKLKPVDQSVNIQELEALKSQILSEINSHKQNDAFQLSQQRLIEQMQQQINSMQKMLQSKQKSEQTKKPPINLSTNMPIVQQTDLSITDANRLALDASIDEDFDQEKFDSQLKLAQQMLRKQDFVQEKIQNSFHRKVDLIESAHKFAVSSQVSNEVKLKNQENQKIKVQDSQKNLQHTKSNLKNATKNIAQKTKEEKSGKQLVDETNQVVSFTEQKISYNPKLRVQKQEDLAKKLKQQLFNQENDLKQKQQKLEEEKQKLKEKEEISRLQMETDKEILKLKKQFQKEQKELDKQMRDSQNRYWSIVNKTKQCKRNNGQHGRLKKNYQCKNQSPNSVTSLNCMQIIFQVEVIAKQKVNIITL</sequence>
<feature type="compositionally biased region" description="Polar residues" evidence="2">
    <location>
        <begin position="592"/>
        <end position="601"/>
    </location>
</feature>
<organism evidence="3">
    <name type="scientific">Trepomonas sp. PC1</name>
    <dbReference type="NCBI Taxonomy" id="1076344"/>
    <lineage>
        <taxon>Eukaryota</taxon>
        <taxon>Metamonada</taxon>
        <taxon>Diplomonadida</taxon>
        <taxon>Hexamitidae</taxon>
        <taxon>Hexamitinae</taxon>
        <taxon>Trepomonas</taxon>
    </lineage>
</organism>
<feature type="compositionally biased region" description="Polar residues" evidence="2">
    <location>
        <begin position="660"/>
        <end position="686"/>
    </location>
</feature>
<feature type="region of interest" description="Disordered" evidence="2">
    <location>
        <begin position="494"/>
        <end position="993"/>
    </location>
</feature>
<dbReference type="EMBL" id="GDID01001615">
    <property type="protein sequence ID" value="JAP94991.1"/>
    <property type="molecule type" value="Transcribed_RNA"/>
</dbReference>
<feature type="compositionally biased region" description="Polar residues" evidence="2">
    <location>
        <begin position="700"/>
        <end position="716"/>
    </location>
</feature>
<protein>
    <submittedName>
        <fullName evidence="3">Uncharacterized protein</fullName>
    </submittedName>
</protein>
<feature type="non-terminal residue" evidence="3">
    <location>
        <position position="1"/>
    </location>
</feature>
<proteinExistence type="predicted"/>
<feature type="compositionally biased region" description="Basic and acidic residues" evidence="2">
    <location>
        <begin position="827"/>
        <end position="836"/>
    </location>
</feature>
<feature type="compositionally biased region" description="Basic and acidic residues" evidence="2">
    <location>
        <begin position="528"/>
        <end position="548"/>
    </location>
</feature>
<keyword evidence="1" id="KW-0175">Coiled coil</keyword>
<feature type="compositionally biased region" description="Basic and acidic residues" evidence="2">
    <location>
        <begin position="859"/>
        <end position="889"/>
    </location>
</feature>
<reference evidence="3" key="1">
    <citation type="submission" date="2015-07" db="EMBL/GenBank/DDBJ databases">
        <title>Adaptation to a free-living lifestyle via gene acquisitions in the diplomonad Trepomonas sp. PC1.</title>
        <authorList>
            <person name="Xu F."/>
            <person name="Jerlstrom-Hultqvist J."/>
            <person name="Kolisko M."/>
            <person name="Simpson A.G.B."/>
            <person name="Roger A.J."/>
            <person name="Svard S.G."/>
            <person name="Andersson J.O."/>
        </authorList>
    </citation>
    <scope>NUCLEOTIDE SEQUENCE</scope>
    <source>
        <strain evidence="3">PC1</strain>
    </source>
</reference>
<feature type="compositionally biased region" description="Low complexity" evidence="2">
    <location>
        <begin position="934"/>
        <end position="956"/>
    </location>
</feature>
<feature type="compositionally biased region" description="Polar residues" evidence="2">
    <location>
        <begin position="807"/>
        <end position="822"/>
    </location>
</feature>
<feature type="compositionally biased region" description="Polar residues" evidence="2">
    <location>
        <begin position="551"/>
        <end position="564"/>
    </location>
</feature>
<feature type="coiled-coil region" evidence="1">
    <location>
        <begin position="1280"/>
        <end position="1356"/>
    </location>
</feature>
<feature type="compositionally biased region" description="Low complexity" evidence="2">
    <location>
        <begin position="605"/>
        <end position="620"/>
    </location>
</feature>
<evidence type="ECO:0000256" key="1">
    <source>
        <dbReference type="SAM" id="Coils"/>
    </source>
</evidence>
<feature type="compositionally biased region" description="Low complexity" evidence="2">
    <location>
        <begin position="897"/>
        <end position="908"/>
    </location>
</feature>
<evidence type="ECO:0000256" key="2">
    <source>
        <dbReference type="SAM" id="MobiDB-lite"/>
    </source>
</evidence>